<name>A0A843WY09_COLES</name>
<sequence length="71" mass="7120">MAGTGKVVCVTGAGGFVASWLVKVLLSEGYTVGSEKFAGAKGDISVAGAERAIVLILGNLYLLPLPSTPPT</sequence>
<dbReference type="Proteomes" id="UP000652761">
    <property type="component" value="Unassembled WGS sequence"/>
</dbReference>
<dbReference type="InterPro" id="IPR036291">
    <property type="entry name" value="NAD(P)-bd_dom_sf"/>
</dbReference>
<accession>A0A843WY09</accession>
<comment type="caution">
    <text evidence="1">The sequence shown here is derived from an EMBL/GenBank/DDBJ whole genome shotgun (WGS) entry which is preliminary data.</text>
</comment>
<evidence type="ECO:0000313" key="1">
    <source>
        <dbReference type="EMBL" id="MQM09355.1"/>
    </source>
</evidence>
<dbReference type="OrthoDB" id="2735536at2759"/>
<evidence type="ECO:0000313" key="2">
    <source>
        <dbReference type="Proteomes" id="UP000652761"/>
    </source>
</evidence>
<protein>
    <recommendedName>
        <fullName evidence="3">NAD-dependent epimerase/dehydratase domain-containing protein</fullName>
    </recommendedName>
</protein>
<organism evidence="1 2">
    <name type="scientific">Colocasia esculenta</name>
    <name type="common">Wild taro</name>
    <name type="synonym">Arum esculentum</name>
    <dbReference type="NCBI Taxonomy" id="4460"/>
    <lineage>
        <taxon>Eukaryota</taxon>
        <taxon>Viridiplantae</taxon>
        <taxon>Streptophyta</taxon>
        <taxon>Embryophyta</taxon>
        <taxon>Tracheophyta</taxon>
        <taxon>Spermatophyta</taxon>
        <taxon>Magnoliopsida</taxon>
        <taxon>Liliopsida</taxon>
        <taxon>Araceae</taxon>
        <taxon>Aroideae</taxon>
        <taxon>Colocasieae</taxon>
        <taxon>Colocasia</taxon>
    </lineage>
</organism>
<dbReference type="SUPFAM" id="SSF51735">
    <property type="entry name" value="NAD(P)-binding Rossmann-fold domains"/>
    <property type="match status" value="1"/>
</dbReference>
<reference evidence="1" key="1">
    <citation type="submission" date="2017-07" db="EMBL/GenBank/DDBJ databases">
        <title>Taro Niue Genome Assembly and Annotation.</title>
        <authorList>
            <person name="Atibalentja N."/>
            <person name="Keating K."/>
            <person name="Fields C.J."/>
        </authorList>
    </citation>
    <scope>NUCLEOTIDE SEQUENCE</scope>
    <source>
        <strain evidence="1">Niue_2</strain>
        <tissue evidence="1">Leaf</tissue>
    </source>
</reference>
<evidence type="ECO:0008006" key="3">
    <source>
        <dbReference type="Google" id="ProtNLM"/>
    </source>
</evidence>
<dbReference type="Gene3D" id="3.40.50.720">
    <property type="entry name" value="NAD(P)-binding Rossmann-like Domain"/>
    <property type="match status" value="1"/>
</dbReference>
<proteinExistence type="predicted"/>
<gene>
    <name evidence="1" type="ORF">Taro_042224</name>
</gene>
<keyword evidence="2" id="KW-1185">Reference proteome</keyword>
<dbReference type="AlphaFoldDB" id="A0A843WY09"/>
<dbReference type="EMBL" id="NMUH01004354">
    <property type="protein sequence ID" value="MQM09355.1"/>
    <property type="molecule type" value="Genomic_DNA"/>
</dbReference>